<evidence type="ECO:0000256" key="2">
    <source>
        <dbReference type="ARBA" id="ARBA00022692"/>
    </source>
</evidence>
<evidence type="ECO:0000313" key="7">
    <source>
        <dbReference type="EMBL" id="RHW24549.1"/>
    </source>
</evidence>
<dbReference type="Proteomes" id="UP000283644">
    <property type="component" value="Unassembled WGS sequence"/>
</dbReference>
<dbReference type="EMBL" id="QXGH01000031">
    <property type="protein sequence ID" value="RHW24549.1"/>
    <property type="molecule type" value="Genomic_DNA"/>
</dbReference>
<organism evidence="7 8">
    <name type="scientific">Nocardioides immobilis</name>
    <dbReference type="NCBI Taxonomy" id="2049295"/>
    <lineage>
        <taxon>Bacteria</taxon>
        <taxon>Bacillati</taxon>
        <taxon>Actinomycetota</taxon>
        <taxon>Actinomycetes</taxon>
        <taxon>Propionibacteriales</taxon>
        <taxon>Nocardioidaceae</taxon>
        <taxon>Nocardioides</taxon>
    </lineage>
</organism>
<keyword evidence="4 5" id="KW-0472">Membrane</keyword>
<protein>
    <submittedName>
        <fullName evidence="7">TM2 domain-containing protein</fullName>
    </submittedName>
</protein>
<keyword evidence="3 5" id="KW-1133">Transmembrane helix</keyword>
<reference evidence="7 8" key="1">
    <citation type="submission" date="2018-09" db="EMBL/GenBank/DDBJ databases">
        <title>Genome sequencing of Nocardioides immobilis CCTCC AB 2017083 for comparison to Nocardioides silvaticus.</title>
        <authorList>
            <person name="Li C."/>
            <person name="Wang G."/>
        </authorList>
    </citation>
    <scope>NUCLEOTIDE SEQUENCE [LARGE SCALE GENOMIC DNA]</scope>
    <source>
        <strain evidence="7 8">CCTCC AB 2017083</strain>
    </source>
</reference>
<evidence type="ECO:0000256" key="4">
    <source>
        <dbReference type="ARBA" id="ARBA00023136"/>
    </source>
</evidence>
<dbReference type="GO" id="GO:0016020">
    <property type="term" value="C:membrane"/>
    <property type="evidence" value="ECO:0007669"/>
    <property type="project" value="UniProtKB-SubCell"/>
</dbReference>
<name>A0A417XVM9_9ACTN</name>
<proteinExistence type="predicted"/>
<dbReference type="InterPro" id="IPR007829">
    <property type="entry name" value="TM2"/>
</dbReference>
<dbReference type="AlphaFoldDB" id="A0A417XVM9"/>
<dbReference type="Pfam" id="PF05154">
    <property type="entry name" value="TM2"/>
    <property type="match status" value="1"/>
</dbReference>
<keyword evidence="8" id="KW-1185">Reference proteome</keyword>
<accession>A0A417XVM9</accession>
<feature type="domain" description="TM2" evidence="6">
    <location>
        <begin position="63"/>
        <end position="114"/>
    </location>
</feature>
<dbReference type="RefSeq" id="WP_118927778.1">
    <property type="nucleotide sequence ID" value="NZ_QXGH01000031.1"/>
</dbReference>
<dbReference type="OrthoDB" id="2004788at2"/>
<evidence type="ECO:0000313" key="8">
    <source>
        <dbReference type="Proteomes" id="UP000283644"/>
    </source>
</evidence>
<feature type="transmembrane region" description="Helical" evidence="5">
    <location>
        <begin position="91"/>
        <end position="117"/>
    </location>
</feature>
<gene>
    <name evidence="7" type="ORF">D0Z08_23820</name>
</gene>
<evidence type="ECO:0000256" key="5">
    <source>
        <dbReference type="SAM" id="Phobius"/>
    </source>
</evidence>
<evidence type="ECO:0000256" key="3">
    <source>
        <dbReference type="ARBA" id="ARBA00022989"/>
    </source>
</evidence>
<keyword evidence="2 5" id="KW-0812">Transmembrane</keyword>
<evidence type="ECO:0000256" key="1">
    <source>
        <dbReference type="ARBA" id="ARBA00004141"/>
    </source>
</evidence>
<evidence type="ECO:0000259" key="6">
    <source>
        <dbReference type="Pfam" id="PF05154"/>
    </source>
</evidence>
<comment type="subcellular location">
    <subcellularLocation>
        <location evidence="1">Membrane</location>
        <topology evidence="1">Multi-pass membrane protein</topology>
    </subcellularLocation>
</comment>
<comment type="caution">
    <text evidence="7">The sequence shown here is derived from an EMBL/GenBank/DDBJ whole genome shotgun (WGS) entry which is preliminary data.</text>
</comment>
<sequence>MTDEEPRPAAHEGLPVPIQLPQQHYQPYVAPPAPYGYRPAMPYGQVPAAPYGIDPLTGLPWSDKSKVTAGVLQIFLPIGIGRFYMGQPGLGVAQLLVAVFTCGIGMWWSAIDGIVILSGHPRDGRGLPLKPA</sequence>